<feature type="compositionally biased region" description="Low complexity" evidence="1">
    <location>
        <begin position="345"/>
        <end position="369"/>
    </location>
</feature>
<dbReference type="PANTHER" id="PTHR33700:SF4">
    <property type="entry name" value="MYB-LIKE PROTEIN X"/>
    <property type="match status" value="1"/>
</dbReference>
<feature type="region of interest" description="Disordered" evidence="1">
    <location>
        <begin position="298"/>
        <end position="374"/>
    </location>
</feature>
<accession>A0A6A1V7F4</accession>
<feature type="region of interest" description="Disordered" evidence="1">
    <location>
        <begin position="66"/>
        <end position="250"/>
    </location>
</feature>
<dbReference type="AlphaFoldDB" id="A0A6A1V7F4"/>
<feature type="compositionally biased region" description="Acidic residues" evidence="1">
    <location>
        <begin position="117"/>
        <end position="156"/>
    </location>
</feature>
<dbReference type="PANTHER" id="PTHR33700">
    <property type="entry name" value="MYB-LIKE PROTEIN X"/>
    <property type="match status" value="1"/>
</dbReference>
<feature type="compositionally biased region" description="Polar residues" evidence="1">
    <location>
        <begin position="390"/>
        <end position="414"/>
    </location>
</feature>
<feature type="transmembrane region" description="Helical" evidence="2">
    <location>
        <begin position="20"/>
        <end position="37"/>
    </location>
</feature>
<keyword evidence="2" id="KW-1133">Transmembrane helix</keyword>
<feature type="region of interest" description="Disordered" evidence="1">
    <location>
        <begin position="390"/>
        <end position="534"/>
    </location>
</feature>
<feature type="compositionally biased region" description="Basic and acidic residues" evidence="1">
    <location>
        <begin position="202"/>
        <end position="224"/>
    </location>
</feature>
<protein>
    <submittedName>
        <fullName evidence="3">Uncharacterized protein</fullName>
    </submittedName>
</protein>
<dbReference type="EMBL" id="RXIC02000025">
    <property type="protein sequence ID" value="KAB1208611.1"/>
    <property type="molecule type" value="Genomic_DNA"/>
</dbReference>
<gene>
    <name evidence="3" type="ORF">CJ030_MR7G007739</name>
</gene>
<keyword evidence="2" id="KW-0472">Membrane</keyword>
<evidence type="ECO:0000313" key="3">
    <source>
        <dbReference type="EMBL" id="KAB1208611.1"/>
    </source>
</evidence>
<evidence type="ECO:0000256" key="1">
    <source>
        <dbReference type="SAM" id="MobiDB-lite"/>
    </source>
</evidence>
<dbReference type="OrthoDB" id="1306415at2759"/>
<feature type="compositionally biased region" description="Acidic residues" evidence="1">
    <location>
        <begin position="87"/>
        <end position="97"/>
    </location>
</feature>
<evidence type="ECO:0000313" key="4">
    <source>
        <dbReference type="Proteomes" id="UP000516437"/>
    </source>
</evidence>
<feature type="compositionally biased region" description="Basic and acidic residues" evidence="1">
    <location>
        <begin position="458"/>
        <end position="470"/>
    </location>
</feature>
<comment type="caution">
    <text evidence="3">The sequence shown here is derived from an EMBL/GenBank/DDBJ whole genome shotgun (WGS) entry which is preliminary data.</text>
</comment>
<feature type="compositionally biased region" description="Basic and acidic residues" evidence="1">
    <location>
        <begin position="157"/>
        <end position="195"/>
    </location>
</feature>
<reference evidence="3 4" key="1">
    <citation type="journal article" date="2019" name="Plant Biotechnol. J.">
        <title>The red bayberry genome and genetic basis of sex determination.</title>
        <authorList>
            <person name="Jia H.M."/>
            <person name="Jia H.J."/>
            <person name="Cai Q.L."/>
            <person name="Wang Y."/>
            <person name="Zhao H.B."/>
            <person name="Yang W.F."/>
            <person name="Wang G.Y."/>
            <person name="Li Y.H."/>
            <person name="Zhan D.L."/>
            <person name="Shen Y.T."/>
            <person name="Niu Q.F."/>
            <person name="Chang L."/>
            <person name="Qiu J."/>
            <person name="Zhao L."/>
            <person name="Xie H.B."/>
            <person name="Fu W.Y."/>
            <person name="Jin J."/>
            <person name="Li X.W."/>
            <person name="Jiao Y."/>
            <person name="Zhou C.C."/>
            <person name="Tu T."/>
            <person name="Chai C.Y."/>
            <person name="Gao J.L."/>
            <person name="Fan L.J."/>
            <person name="van de Weg E."/>
            <person name="Wang J.Y."/>
            <person name="Gao Z.S."/>
        </authorList>
    </citation>
    <scope>NUCLEOTIDE SEQUENCE [LARGE SCALE GENOMIC DNA]</scope>
    <source>
        <tissue evidence="3">Leaves</tissue>
    </source>
</reference>
<feature type="compositionally biased region" description="Basic and acidic residues" evidence="1">
    <location>
        <begin position="500"/>
        <end position="525"/>
    </location>
</feature>
<sequence length="534" mass="59555">MLKRSPSRTHRSRGIKLKQFLQICLLLGVCFWLIYQVKHSHDKKKEFDEKDKKPSVKTAIRGELIKFGRKDLPQIEEVTSKGKHAEEEENETGGEEEENKHEEEEREEEENKHEVKEQEEEENKQEGEEQEEEENKSEETEDEERGDGDDEIDENDQEKSDGEADRNEEFIDEEKAREEDDKGSDRNESEDKEGQVETSLEDQDHDRGNQNIHEAREEHYKGDDASSAVTHDTQSIISETEKLTSENSTGLSEMNVLEQENKFNNTQAIDSDRENSVRKVVEGEMAKNVTTFDVIAIEQKGNDSSPNTMDSPVANSTMSTQSYDHFEASSNPKLVSMEASNISAEGSTEGNNSTETGTGTFGSSQQNGTMTTSDLPRAQNKMINLSSVQTLEMQQTSNSSTVVEGNQSDVNSTIPIKVEKADSGAGESSTSFSNTEFAVSEKITTEAEDGSMSSNSKDNTDATERVKSDSESESGGLDESSDNSSRDGTLDVDQDNLIDSESHTDLDEKEVRMDLDTLPDIRTEGDNNEDTAAE</sequence>
<name>A0A6A1V7F4_9ROSI</name>
<feature type="compositionally biased region" description="Basic and acidic residues" evidence="1">
    <location>
        <begin position="98"/>
        <end position="116"/>
    </location>
</feature>
<proteinExistence type="predicted"/>
<feature type="compositionally biased region" description="Basic and acidic residues" evidence="1">
    <location>
        <begin position="66"/>
        <end position="86"/>
    </location>
</feature>
<keyword evidence="2" id="KW-0812">Transmembrane</keyword>
<feature type="compositionally biased region" description="Polar residues" evidence="1">
    <location>
        <begin position="227"/>
        <end position="238"/>
    </location>
</feature>
<feature type="compositionally biased region" description="Polar residues" evidence="1">
    <location>
        <begin position="302"/>
        <end position="344"/>
    </location>
</feature>
<organism evidence="3 4">
    <name type="scientific">Morella rubra</name>
    <name type="common">Chinese bayberry</name>
    <dbReference type="NCBI Taxonomy" id="262757"/>
    <lineage>
        <taxon>Eukaryota</taxon>
        <taxon>Viridiplantae</taxon>
        <taxon>Streptophyta</taxon>
        <taxon>Embryophyta</taxon>
        <taxon>Tracheophyta</taxon>
        <taxon>Spermatophyta</taxon>
        <taxon>Magnoliopsida</taxon>
        <taxon>eudicotyledons</taxon>
        <taxon>Gunneridae</taxon>
        <taxon>Pentapetalae</taxon>
        <taxon>rosids</taxon>
        <taxon>fabids</taxon>
        <taxon>Fagales</taxon>
        <taxon>Myricaceae</taxon>
        <taxon>Morella</taxon>
    </lineage>
</organism>
<evidence type="ECO:0000256" key="2">
    <source>
        <dbReference type="SAM" id="Phobius"/>
    </source>
</evidence>
<feature type="compositionally biased region" description="Polar residues" evidence="1">
    <location>
        <begin position="426"/>
        <end position="437"/>
    </location>
</feature>
<dbReference type="Proteomes" id="UP000516437">
    <property type="component" value="Chromosome 7"/>
</dbReference>
<keyword evidence="4" id="KW-1185">Reference proteome</keyword>